<evidence type="ECO:0000313" key="3">
    <source>
        <dbReference type="EMBL" id="GIJ16915.1"/>
    </source>
</evidence>
<protein>
    <submittedName>
        <fullName evidence="3">Uncharacterized protein</fullName>
    </submittedName>
</protein>
<dbReference type="SUPFAM" id="SSF52540">
    <property type="entry name" value="P-loop containing nucleoside triphosphate hydrolases"/>
    <property type="match status" value="1"/>
</dbReference>
<organism evidence="3 4">
    <name type="scientific">Micromonospora gifhornensis</name>
    <dbReference type="NCBI Taxonomy" id="84594"/>
    <lineage>
        <taxon>Bacteria</taxon>
        <taxon>Bacillati</taxon>
        <taxon>Actinomycetota</taxon>
        <taxon>Actinomycetes</taxon>
        <taxon>Micromonosporales</taxon>
        <taxon>Micromonosporaceae</taxon>
        <taxon>Micromonospora</taxon>
    </lineage>
</organism>
<feature type="region of interest" description="Disordered" evidence="1">
    <location>
        <begin position="205"/>
        <end position="233"/>
    </location>
</feature>
<feature type="transmembrane region" description="Helical" evidence="2">
    <location>
        <begin position="52"/>
        <end position="71"/>
    </location>
</feature>
<keyword evidence="2" id="KW-1133">Transmembrane helix</keyword>
<name>A0ABQ4IG75_9ACTN</name>
<dbReference type="EMBL" id="BOPA01000024">
    <property type="protein sequence ID" value="GIJ16915.1"/>
    <property type="molecule type" value="Genomic_DNA"/>
</dbReference>
<keyword evidence="4" id="KW-1185">Reference proteome</keyword>
<accession>A0ABQ4IG75</accession>
<gene>
    <name evidence="3" type="ORF">Vgi01_35990</name>
</gene>
<comment type="caution">
    <text evidence="3">The sequence shown here is derived from an EMBL/GenBank/DDBJ whole genome shotgun (WGS) entry which is preliminary data.</text>
</comment>
<evidence type="ECO:0000313" key="4">
    <source>
        <dbReference type="Proteomes" id="UP000647860"/>
    </source>
</evidence>
<dbReference type="InterPro" id="IPR027417">
    <property type="entry name" value="P-loop_NTPase"/>
</dbReference>
<keyword evidence="2" id="KW-0472">Membrane</keyword>
<evidence type="ECO:0000256" key="2">
    <source>
        <dbReference type="SAM" id="Phobius"/>
    </source>
</evidence>
<keyword evidence="2" id="KW-0812">Transmembrane</keyword>
<evidence type="ECO:0000256" key="1">
    <source>
        <dbReference type="SAM" id="MobiDB-lite"/>
    </source>
</evidence>
<dbReference type="Proteomes" id="UP000647860">
    <property type="component" value="Unassembled WGS sequence"/>
</dbReference>
<proteinExistence type="predicted"/>
<sequence>MTVGGATLLVLWLLFSLTGAVIKHDPLGDYGPSNWCTGSGARPYYCGQVHDFVKGLLTAALAVAVFLFWRYRRVLGSYRKQARHNQQLAVPSAEQDVRDIEVVGREDLCQLMVRRVRDPHNRRPLLLVGSIGTGKTTTLVKLAEMLMDVGVVPVGAHPAGPAREPRRAAGRGRPARVRSAWPGRLLARHRRRWDCCPTAGQRIDAPAGTDGRGRVCRRAGRPAPGTALLGRRA</sequence>
<reference evidence="3 4" key="1">
    <citation type="submission" date="2021-01" db="EMBL/GenBank/DDBJ databases">
        <title>Whole genome shotgun sequence of Verrucosispora gifhornensis NBRC 16317.</title>
        <authorList>
            <person name="Komaki H."/>
            <person name="Tamura T."/>
        </authorList>
    </citation>
    <scope>NUCLEOTIDE SEQUENCE [LARGE SCALE GENOMIC DNA]</scope>
    <source>
        <strain evidence="3 4">NBRC 16317</strain>
    </source>
</reference>